<protein>
    <submittedName>
        <fullName evidence="1">Uncharacterized protein</fullName>
    </submittedName>
</protein>
<proteinExistence type="predicted"/>
<name>A0A645H3K0_9ZZZZ</name>
<comment type="caution">
    <text evidence="1">The sequence shown here is derived from an EMBL/GenBank/DDBJ whole genome shotgun (WGS) entry which is preliminary data.</text>
</comment>
<dbReference type="AlphaFoldDB" id="A0A645H3K0"/>
<gene>
    <name evidence="1" type="ORF">SDC9_181100</name>
</gene>
<accession>A0A645H3K0</accession>
<organism evidence="1">
    <name type="scientific">bioreactor metagenome</name>
    <dbReference type="NCBI Taxonomy" id="1076179"/>
    <lineage>
        <taxon>unclassified sequences</taxon>
        <taxon>metagenomes</taxon>
        <taxon>ecological metagenomes</taxon>
    </lineage>
</organism>
<evidence type="ECO:0000313" key="1">
    <source>
        <dbReference type="EMBL" id="MPN33611.1"/>
    </source>
</evidence>
<sequence length="144" mass="16232">MGVENGLHLLGIDVETALYEHVFLPPLEVDQALLIDKPQITRMQPAAGKRLCVLLLPHIGRNHPRTAKPQLSDLATPQFLSISPRHAQLRPLQRLAYAVQQGLLIRLPGRHHDGPRSLGQPVEIHDVHARKLPLQPLQRHRIHI</sequence>
<reference evidence="1" key="1">
    <citation type="submission" date="2019-08" db="EMBL/GenBank/DDBJ databases">
        <authorList>
            <person name="Kucharzyk K."/>
            <person name="Murdoch R.W."/>
            <person name="Higgins S."/>
            <person name="Loffler F."/>
        </authorList>
    </citation>
    <scope>NUCLEOTIDE SEQUENCE</scope>
</reference>
<dbReference type="EMBL" id="VSSQ01086189">
    <property type="protein sequence ID" value="MPN33611.1"/>
    <property type="molecule type" value="Genomic_DNA"/>
</dbReference>